<keyword evidence="8" id="KW-1185">Reference proteome</keyword>
<dbReference type="GO" id="GO:0046983">
    <property type="term" value="F:protein dimerization activity"/>
    <property type="evidence" value="ECO:0007669"/>
    <property type="project" value="InterPro"/>
</dbReference>
<protein>
    <recommendedName>
        <fullName evidence="6">BHLH domain-containing protein</fullName>
    </recommendedName>
</protein>
<dbReference type="FunFam" id="4.10.280.10:FF:000145">
    <property type="entry name" value="Helix-loop-helix DNA-binding domain containing protein, expressed"/>
    <property type="match status" value="1"/>
</dbReference>
<dbReference type="SUPFAM" id="SSF47459">
    <property type="entry name" value="HLH, helix-loop-helix DNA-binding domain"/>
    <property type="match status" value="1"/>
</dbReference>
<evidence type="ECO:0000256" key="2">
    <source>
        <dbReference type="ARBA" id="ARBA00023015"/>
    </source>
</evidence>
<accession>A0A0E0BUV0</accession>
<dbReference type="InterPro" id="IPR036638">
    <property type="entry name" value="HLH_DNA-bd_sf"/>
</dbReference>
<evidence type="ECO:0000256" key="4">
    <source>
        <dbReference type="ARBA" id="ARBA00023163"/>
    </source>
</evidence>
<evidence type="ECO:0000256" key="5">
    <source>
        <dbReference type="SAM" id="MobiDB-lite"/>
    </source>
</evidence>
<proteinExistence type="inferred from homology"/>
<feature type="compositionally biased region" description="Basic residues" evidence="5">
    <location>
        <begin position="107"/>
        <end position="118"/>
    </location>
</feature>
<dbReference type="Pfam" id="PF00010">
    <property type="entry name" value="HLH"/>
    <property type="match status" value="1"/>
</dbReference>
<dbReference type="GO" id="GO:0005634">
    <property type="term" value="C:nucleus"/>
    <property type="evidence" value="ECO:0007669"/>
    <property type="project" value="TreeGrafter"/>
</dbReference>
<dbReference type="PANTHER" id="PTHR45855:SF24">
    <property type="entry name" value="HELIX-LOOP-HELIX DNA-BINDING DOMAIN CONTAINING PROTEIN, EXPRESSED"/>
    <property type="match status" value="1"/>
</dbReference>
<dbReference type="GO" id="GO:0003677">
    <property type="term" value="F:DNA binding"/>
    <property type="evidence" value="ECO:0007669"/>
    <property type="project" value="UniProtKB-KW"/>
</dbReference>
<dbReference type="EnsemblPlants" id="OGLUM12G19500.2">
    <property type="protein sequence ID" value="OGLUM12G19500.2"/>
    <property type="gene ID" value="OGLUM12G19500"/>
</dbReference>
<evidence type="ECO:0000313" key="8">
    <source>
        <dbReference type="Proteomes" id="UP000026961"/>
    </source>
</evidence>
<keyword evidence="3" id="KW-0238">DNA-binding</keyword>
<dbReference type="Gene3D" id="4.10.280.10">
    <property type="entry name" value="Helix-loop-helix DNA-binding domain"/>
    <property type="match status" value="1"/>
</dbReference>
<sequence>MEMTSYNDVDAGDMFAAADYYSAGDGGDLFDMVWPGRRRRREEDNTSGCLPLSPPPPPELAVDDQLPAGGDGGGSGGEPVAVAVAEDDDSGERWTEDQGRRSESSKERRKITRARRSSRYSQTHSLTERKRRCKINENLKTLQQLVPGCDKSNNQASTLDKTIRYMKSLQQHVQAMSVGCIMKPAAAGVSYHPFLQPPPYVRPAIAAGGAAPAGMVPRPLPSSMVPFAPVLPMVVHHPAPLMMMPAAPAPLMTYPGAGVAGPKAVTCWSSWRRSPQDPGMPLLDLPPPPLPLSTTTTMTCSLTSSFCWCR</sequence>
<dbReference type="Proteomes" id="UP000026961">
    <property type="component" value="Chromosome 12"/>
</dbReference>
<dbReference type="PROSITE" id="PS50888">
    <property type="entry name" value="BHLH"/>
    <property type="match status" value="1"/>
</dbReference>
<dbReference type="PANTHER" id="PTHR45855">
    <property type="entry name" value="TRANSCRIPTION FACTOR PIF1-RELATED"/>
    <property type="match status" value="1"/>
</dbReference>
<evidence type="ECO:0000256" key="1">
    <source>
        <dbReference type="ARBA" id="ARBA00005510"/>
    </source>
</evidence>
<keyword evidence="4" id="KW-0804">Transcription</keyword>
<reference evidence="7" key="1">
    <citation type="submission" date="2015-04" db="UniProtKB">
        <authorList>
            <consortium name="EnsemblPlants"/>
        </authorList>
    </citation>
    <scope>IDENTIFICATION</scope>
</reference>
<feature type="region of interest" description="Disordered" evidence="5">
    <location>
        <begin position="39"/>
        <end position="131"/>
    </location>
</feature>
<dbReference type="SMART" id="SM00353">
    <property type="entry name" value="HLH"/>
    <property type="match status" value="1"/>
</dbReference>
<evidence type="ECO:0000259" key="6">
    <source>
        <dbReference type="PROSITE" id="PS50888"/>
    </source>
</evidence>
<feature type="domain" description="BHLH" evidence="6">
    <location>
        <begin position="119"/>
        <end position="169"/>
    </location>
</feature>
<dbReference type="Gramene" id="OGLUM12G19500.2">
    <property type="protein sequence ID" value="OGLUM12G19500.2"/>
    <property type="gene ID" value="OGLUM12G19500"/>
</dbReference>
<feature type="compositionally biased region" description="Basic and acidic residues" evidence="5">
    <location>
        <begin position="91"/>
        <end position="106"/>
    </location>
</feature>
<evidence type="ECO:0000256" key="3">
    <source>
        <dbReference type="ARBA" id="ARBA00023125"/>
    </source>
</evidence>
<reference evidence="7" key="2">
    <citation type="submission" date="2018-05" db="EMBL/GenBank/DDBJ databases">
        <title>OgluRS3 (Oryza glumaepatula Reference Sequence Version 3).</title>
        <authorList>
            <person name="Zhang J."/>
            <person name="Kudrna D."/>
            <person name="Lee S."/>
            <person name="Talag J."/>
            <person name="Welchert J."/>
            <person name="Wing R.A."/>
        </authorList>
    </citation>
    <scope>NUCLEOTIDE SEQUENCE [LARGE SCALE GENOMIC DNA]</scope>
</reference>
<evidence type="ECO:0000313" key="7">
    <source>
        <dbReference type="EnsemblPlants" id="OGLUM12G19500.2"/>
    </source>
</evidence>
<dbReference type="InterPro" id="IPR031066">
    <property type="entry name" value="bHLH_ALC-like_plant"/>
</dbReference>
<comment type="similarity">
    <text evidence="1">Belongs to the bHLH protein family.</text>
</comment>
<dbReference type="InterPro" id="IPR011598">
    <property type="entry name" value="bHLH_dom"/>
</dbReference>
<organism evidence="7">
    <name type="scientific">Oryza glumipatula</name>
    <dbReference type="NCBI Taxonomy" id="40148"/>
    <lineage>
        <taxon>Eukaryota</taxon>
        <taxon>Viridiplantae</taxon>
        <taxon>Streptophyta</taxon>
        <taxon>Embryophyta</taxon>
        <taxon>Tracheophyta</taxon>
        <taxon>Spermatophyta</taxon>
        <taxon>Magnoliopsida</taxon>
        <taxon>Liliopsida</taxon>
        <taxon>Poales</taxon>
        <taxon>Poaceae</taxon>
        <taxon>BOP clade</taxon>
        <taxon>Oryzoideae</taxon>
        <taxon>Oryzeae</taxon>
        <taxon>Oryzinae</taxon>
        <taxon>Oryza</taxon>
    </lineage>
</organism>
<name>A0A0E0BUV0_9ORYZ</name>
<dbReference type="AlphaFoldDB" id="A0A0E0BUV0"/>
<keyword evidence="2" id="KW-0805">Transcription regulation</keyword>